<feature type="domain" description="Glutamine amidotransferase" evidence="10">
    <location>
        <begin position="8"/>
        <end position="190"/>
    </location>
</feature>
<dbReference type="Proteomes" id="UP000724686">
    <property type="component" value="Unassembled WGS sequence"/>
</dbReference>
<dbReference type="EMBL" id="JAFFPU010000033">
    <property type="protein sequence ID" value="MBM9577327.1"/>
    <property type="molecule type" value="Genomic_DNA"/>
</dbReference>
<dbReference type="RefSeq" id="WP_205279461.1">
    <property type="nucleotide sequence ID" value="NZ_JAFFPU010000033.1"/>
</dbReference>
<sequence length="205" mass="22963">MKRIKVAILDYEVGNHSSVKNCLDRLGFITYVASDISDLQKADLLMLPGVGAFHTAMSNLQRMELADYLKKWVIEGRPLLGICLGMQVFSFSSTEGTLEKGLAMIEGNVRSLSEQNTFHIGWNEIKLTQPDSFFSKFDGGYFYFNHSFAYEADTEGAVSNTFYGRSFPSIVKHGMVVGLQFHPEKSQDLGKELLSGLIREMVHGF</sequence>
<keyword evidence="6" id="KW-0368">Histidine biosynthesis</keyword>
<comment type="subunit">
    <text evidence="2">Heterodimer of HisH and HisF.</text>
</comment>
<proteinExistence type="predicted"/>
<keyword evidence="4" id="KW-0378">Hydrolase</keyword>
<gene>
    <name evidence="11" type="primary">hisH</name>
    <name evidence="11" type="ORF">JWG45_09200</name>
</gene>
<evidence type="ECO:0000256" key="8">
    <source>
        <dbReference type="ARBA" id="ARBA00047838"/>
    </source>
</evidence>
<dbReference type="PROSITE" id="PS51273">
    <property type="entry name" value="GATASE_TYPE_1"/>
    <property type="match status" value="1"/>
</dbReference>
<keyword evidence="12" id="KW-1185">Reference proteome</keyword>
<dbReference type="Pfam" id="PF00117">
    <property type="entry name" value="GATase"/>
    <property type="match status" value="1"/>
</dbReference>
<protein>
    <submittedName>
        <fullName evidence="11">Imidazole glycerol phosphate synthase subunit HisH</fullName>
    </submittedName>
</protein>
<evidence type="ECO:0000256" key="7">
    <source>
        <dbReference type="ARBA" id="ARBA00023239"/>
    </source>
</evidence>
<keyword evidence="7" id="KW-0456">Lyase</keyword>
<accession>A0ABS2UAC6</accession>
<evidence type="ECO:0000259" key="10">
    <source>
        <dbReference type="Pfam" id="PF00117"/>
    </source>
</evidence>
<dbReference type="PANTHER" id="PTHR42701">
    <property type="entry name" value="IMIDAZOLE GLYCEROL PHOSPHATE SYNTHASE SUBUNIT HISH"/>
    <property type="match status" value="1"/>
</dbReference>
<dbReference type="NCBIfam" id="TIGR01855">
    <property type="entry name" value="IMP_synth_hisH"/>
    <property type="match status" value="1"/>
</dbReference>
<evidence type="ECO:0000256" key="6">
    <source>
        <dbReference type="ARBA" id="ARBA00023102"/>
    </source>
</evidence>
<reference evidence="11 12" key="1">
    <citation type="submission" date="2021-02" db="EMBL/GenBank/DDBJ databases">
        <title>Leptospira ainlahdjerensis sp. nov., Leptospira ainazelensis sp. nov., Leptospira abararensis sp. nov. and Leptospira chreensis sp. nov., four new species isolated from water sources in Algeria.</title>
        <authorList>
            <person name="Amara Korba A."/>
            <person name="Kainiu M."/>
            <person name="Vincent A.T."/>
            <person name="Mariet J.-F."/>
            <person name="Veyrier F.J."/>
            <person name="Goarant C."/>
            <person name="Picardeau M."/>
        </authorList>
    </citation>
    <scope>NUCLEOTIDE SEQUENCE [LARGE SCALE GENOMIC DNA]</scope>
    <source>
        <strain evidence="11 12">201903070</strain>
    </source>
</reference>
<evidence type="ECO:0000256" key="3">
    <source>
        <dbReference type="ARBA" id="ARBA00022605"/>
    </source>
</evidence>
<keyword evidence="5" id="KW-0315">Glutamine amidotransferase</keyword>
<dbReference type="PANTHER" id="PTHR42701:SF1">
    <property type="entry name" value="IMIDAZOLE GLYCEROL PHOSPHATE SYNTHASE SUBUNIT HISH"/>
    <property type="match status" value="1"/>
</dbReference>
<evidence type="ECO:0000256" key="4">
    <source>
        <dbReference type="ARBA" id="ARBA00022801"/>
    </source>
</evidence>
<dbReference type="InterPro" id="IPR010139">
    <property type="entry name" value="Imidazole-glycPsynth_HisH"/>
</dbReference>
<dbReference type="PIRSF" id="PIRSF000495">
    <property type="entry name" value="Amidotransf_hisH"/>
    <property type="match status" value="1"/>
</dbReference>
<comment type="catalytic activity">
    <reaction evidence="8">
        <text>5-[(5-phospho-1-deoxy-D-ribulos-1-ylimino)methylamino]-1-(5-phospho-beta-D-ribosyl)imidazole-4-carboxamide + L-glutamine = D-erythro-1-(imidazol-4-yl)glycerol 3-phosphate + 5-amino-1-(5-phospho-beta-D-ribosyl)imidazole-4-carboxamide + L-glutamate + H(+)</text>
        <dbReference type="Rhea" id="RHEA:24793"/>
        <dbReference type="ChEBI" id="CHEBI:15378"/>
        <dbReference type="ChEBI" id="CHEBI:29985"/>
        <dbReference type="ChEBI" id="CHEBI:58278"/>
        <dbReference type="ChEBI" id="CHEBI:58359"/>
        <dbReference type="ChEBI" id="CHEBI:58475"/>
        <dbReference type="ChEBI" id="CHEBI:58525"/>
        <dbReference type="EC" id="4.3.2.10"/>
    </reaction>
</comment>
<comment type="caution">
    <text evidence="11">The sequence shown here is derived from an EMBL/GenBank/DDBJ whole genome shotgun (WGS) entry which is preliminary data.</text>
</comment>
<evidence type="ECO:0000256" key="1">
    <source>
        <dbReference type="ARBA" id="ARBA00005091"/>
    </source>
</evidence>
<comment type="catalytic activity">
    <reaction evidence="9">
        <text>L-glutamine + H2O = L-glutamate + NH4(+)</text>
        <dbReference type="Rhea" id="RHEA:15889"/>
        <dbReference type="ChEBI" id="CHEBI:15377"/>
        <dbReference type="ChEBI" id="CHEBI:28938"/>
        <dbReference type="ChEBI" id="CHEBI:29985"/>
        <dbReference type="ChEBI" id="CHEBI:58359"/>
        <dbReference type="EC" id="3.5.1.2"/>
    </reaction>
</comment>
<evidence type="ECO:0000256" key="9">
    <source>
        <dbReference type="ARBA" id="ARBA00049534"/>
    </source>
</evidence>
<evidence type="ECO:0000313" key="12">
    <source>
        <dbReference type="Proteomes" id="UP000724686"/>
    </source>
</evidence>
<organism evidence="11 12">
    <name type="scientific">Leptospira ainlahdjerensis</name>
    <dbReference type="NCBI Taxonomy" id="2810033"/>
    <lineage>
        <taxon>Bacteria</taxon>
        <taxon>Pseudomonadati</taxon>
        <taxon>Spirochaetota</taxon>
        <taxon>Spirochaetia</taxon>
        <taxon>Leptospirales</taxon>
        <taxon>Leptospiraceae</taxon>
        <taxon>Leptospira</taxon>
    </lineage>
</organism>
<name>A0ABS2UAC6_9LEPT</name>
<comment type="pathway">
    <text evidence="1">Amino-acid biosynthesis; L-histidine biosynthesis; L-histidine from 5-phospho-alpha-D-ribose 1-diphosphate: step 5/9.</text>
</comment>
<evidence type="ECO:0000256" key="5">
    <source>
        <dbReference type="ARBA" id="ARBA00022962"/>
    </source>
</evidence>
<keyword evidence="3" id="KW-0028">Amino-acid biosynthesis</keyword>
<dbReference type="SUPFAM" id="SSF52317">
    <property type="entry name" value="Class I glutamine amidotransferase-like"/>
    <property type="match status" value="1"/>
</dbReference>
<evidence type="ECO:0000256" key="2">
    <source>
        <dbReference type="ARBA" id="ARBA00011152"/>
    </source>
</evidence>
<dbReference type="InterPro" id="IPR029062">
    <property type="entry name" value="Class_I_gatase-like"/>
</dbReference>
<dbReference type="Gene3D" id="3.40.50.880">
    <property type="match status" value="1"/>
</dbReference>
<dbReference type="InterPro" id="IPR017926">
    <property type="entry name" value="GATASE"/>
</dbReference>
<evidence type="ECO:0000313" key="11">
    <source>
        <dbReference type="EMBL" id="MBM9577327.1"/>
    </source>
</evidence>